<dbReference type="InterPro" id="IPR010065">
    <property type="entry name" value="AA_ABC_transptr_permease_3TM"/>
</dbReference>
<dbReference type="NCBIfam" id="TIGR01726">
    <property type="entry name" value="HEQRo_perm_3TM"/>
    <property type="match status" value="1"/>
</dbReference>
<dbReference type="InterPro" id="IPR035906">
    <property type="entry name" value="MetI-like_sf"/>
</dbReference>
<keyword evidence="3 9" id="KW-0813">Transport</keyword>
<dbReference type="InterPro" id="IPR014342">
    <property type="entry name" value="Ectoine_EhuC"/>
</dbReference>
<dbReference type="OrthoDB" id="9808674at2"/>
<reference evidence="11 12" key="1">
    <citation type="journal article" date="2014" name="Int. J. Syst. Evol. Microbiol.">
        <title>Sneathiella chungangensis sp. nov., isolated from a marine sand, and emended description of the genus Sneathiella.</title>
        <authorList>
            <person name="Siamphan C."/>
            <person name="Kim H."/>
            <person name="Lee J.S."/>
            <person name="Kim W."/>
        </authorList>
    </citation>
    <scope>NUCLEOTIDE SEQUENCE [LARGE SCALE GENOMIC DNA]</scope>
    <source>
        <strain evidence="11 12">KCTC 32476</strain>
    </source>
</reference>
<keyword evidence="4" id="KW-1003">Cell membrane</keyword>
<dbReference type="InterPro" id="IPR000515">
    <property type="entry name" value="MetI-like"/>
</dbReference>
<sequence length="222" mass="24379">MDQVLEYSPILIQGTITTIELTVASAIVALIISFVVGLSRFSRFAAVRIAAIIYLEFFRGTSAIVQMFFMFYVLPLLGVHLSPLLAGIIACGFNLGSYGSEVVRGAVQSVPRAQHEAAVALNYTTYQKYRYVLLPQAIPVMIPTFGNLLIELLKLTAVASLITISDLTFMAQIIRVQTALTLEPFLIIMVIYFIIASCLVGIVDFIAKKINKGRNITVRKGI</sequence>
<evidence type="ECO:0000259" key="10">
    <source>
        <dbReference type="PROSITE" id="PS50928"/>
    </source>
</evidence>
<feature type="transmembrane region" description="Helical" evidence="9">
    <location>
        <begin position="186"/>
        <end position="207"/>
    </location>
</feature>
<dbReference type="NCBIfam" id="TIGR03004">
    <property type="entry name" value="ectoine_ehuC"/>
    <property type="match status" value="1"/>
</dbReference>
<evidence type="ECO:0000256" key="5">
    <source>
        <dbReference type="ARBA" id="ARBA00022692"/>
    </source>
</evidence>
<evidence type="ECO:0000256" key="6">
    <source>
        <dbReference type="ARBA" id="ARBA00022970"/>
    </source>
</evidence>
<keyword evidence="5 9" id="KW-0812">Transmembrane</keyword>
<evidence type="ECO:0000256" key="8">
    <source>
        <dbReference type="ARBA" id="ARBA00023136"/>
    </source>
</evidence>
<name>A0A845MHT2_9PROT</name>
<keyword evidence="6" id="KW-0029">Amino-acid transport</keyword>
<dbReference type="PROSITE" id="PS50928">
    <property type="entry name" value="ABC_TM1"/>
    <property type="match status" value="1"/>
</dbReference>
<dbReference type="PANTHER" id="PTHR30614">
    <property type="entry name" value="MEMBRANE COMPONENT OF AMINO ACID ABC TRANSPORTER"/>
    <property type="match status" value="1"/>
</dbReference>
<feature type="transmembrane region" description="Helical" evidence="9">
    <location>
        <begin position="49"/>
        <end position="74"/>
    </location>
</feature>
<comment type="similarity">
    <text evidence="2">Belongs to the binding-protein-dependent transport system permease family. HisMQ subfamily.</text>
</comment>
<evidence type="ECO:0000256" key="1">
    <source>
        <dbReference type="ARBA" id="ARBA00004429"/>
    </source>
</evidence>
<dbReference type="RefSeq" id="WP_161339650.1">
    <property type="nucleotide sequence ID" value="NZ_JBHSDG010000003.1"/>
</dbReference>
<dbReference type="SUPFAM" id="SSF161098">
    <property type="entry name" value="MetI-like"/>
    <property type="match status" value="1"/>
</dbReference>
<evidence type="ECO:0000313" key="11">
    <source>
        <dbReference type="EMBL" id="MZR23182.1"/>
    </source>
</evidence>
<proteinExistence type="inferred from homology"/>
<keyword evidence="12" id="KW-1185">Reference proteome</keyword>
<dbReference type="Proteomes" id="UP000445696">
    <property type="component" value="Unassembled WGS sequence"/>
</dbReference>
<keyword evidence="7 9" id="KW-1133">Transmembrane helix</keyword>
<comment type="subcellular location">
    <subcellularLocation>
        <location evidence="1">Cell inner membrane</location>
        <topology evidence="1">Multi-pass membrane protein</topology>
    </subcellularLocation>
    <subcellularLocation>
        <location evidence="9">Cell membrane</location>
        <topology evidence="9">Multi-pass membrane protein</topology>
    </subcellularLocation>
</comment>
<evidence type="ECO:0000256" key="9">
    <source>
        <dbReference type="RuleBase" id="RU363032"/>
    </source>
</evidence>
<dbReference type="CDD" id="cd06261">
    <property type="entry name" value="TM_PBP2"/>
    <property type="match status" value="1"/>
</dbReference>
<feature type="transmembrane region" description="Helical" evidence="9">
    <location>
        <begin position="12"/>
        <end position="37"/>
    </location>
</feature>
<keyword evidence="8 9" id="KW-0472">Membrane</keyword>
<evidence type="ECO:0000256" key="4">
    <source>
        <dbReference type="ARBA" id="ARBA00022475"/>
    </source>
</evidence>
<evidence type="ECO:0000256" key="2">
    <source>
        <dbReference type="ARBA" id="ARBA00010072"/>
    </source>
</evidence>
<feature type="transmembrane region" description="Helical" evidence="9">
    <location>
        <begin position="131"/>
        <end position="150"/>
    </location>
</feature>
<protein>
    <submittedName>
        <fullName evidence="11">Ectoine/hydroxyectoine ABC transporter permease subunit EhuC</fullName>
    </submittedName>
</protein>
<feature type="domain" description="ABC transmembrane type-1" evidence="10">
    <location>
        <begin position="15"/>
        <end position="195"/>
    </location>
</feature>
<dbReference type="GO" id="GO:0022857">
    <property type="term" value="F:transmembrane transporter activity"/>
    <property type="evidence" value="ECO:0007669"/>
    <property type="project" value="InterPro"/>
</dbReference>
<dbReference type="EMBL" id="WTVA01000014">
    <property type="protein sequence ID" value="MZR23182.1"/>
    <property type="molecule type" value="Genomic_DNA"/>
</dbReference>
<dbReference type="AlphaFoldDB" id="A0A845MHT2"/>
<gene>
    <name evidence="11" type="primary">ehuC</name>
    <name evidence="11" type="ORF">GQF03_12670</name>
</gene>
<dbReference type="GO" id="GO:0006865">
    <property type="term" value="P:amino acid transport"/>
    <property type="evidence" value="ECO:0007669"/>
    <property type="project" value="UniProtKB-KW"/>
</dbReference>
<evidence type="ECO:0000256" key="7">
    <source>
        <dbReference type="ARBA" id="ARBA00022989"/>
    </source>
</evidence>
<evidence type="ECO:0000256" key="3">
    <source>
        <dbReference type="ARBA" id="ARBA00022448"/>
    </source>
</evidence>
<dbReference type="PANTHER" id="PTHR30614:SF0">
    <property type="entry name" value="L-CYSTINE TRANSPORT SYSTEM PERMEASE PROTEIN TCYL"/>
    <property type="match status" value="1"/>
</dbReference>
<comment type="caution">
    <text evidence="11">The sequence shown here is derived from an EMBL/GenBank/DDBJ whole genome shotgun (WGS) entry which is preliminary data.</text>
</comment>
<evidence type="ECO:0000313" key="12">
    <source>
        <dbReference type="Proteomes" id="UP000445696"/>
    </source>
</evidence>
<organism evidence="11 12">
    <name type="scientific">Sneathiella chungangensis</name>
    <dbReference type="NCBI Taxonomy" id="1418234"/>
    <lineage>
        <taxon>Bacteria</taxon>
        <taxon>Pseudomonadati</taxon>
        <taxon>Pseudomonadota</taxon>
        <taxon>Alphaproteobacteria</taxon>
        <taxon>Sneathiellales</taxon>
        <taxon>Sneathiellaceae</taxon>
        <taxon>Sneathiella</taxon>
    </lineage>
</organism>
<dbReference type="Gene3D" id="1.10.3720.10">
    <property type="entry name" value="MetI-like"/>
    <property type="match status" value="1"/>
</dbReference>
<dbReference type="InterPro" id="IPR043429">
    <property type="entry name" value="ArtM/GltK/GlnP/TcyL/YhdX-like"/>
</dbReference>
<dbReference type="Pfam" id="PF00528">
    <property type="entry name" value="BPD_transp_1"/>
    <property type="match status" value="1"/>
</dbReference>
<accession>A0A845MHT2</accession>
<dbReference type="GO" id="GO:0043190">
    <property type="term" value="C:ATP-binding cassette (ABC) transporter complex"/>
    <property type="evidence" value="ECO:0007669"/>
    <property type="project" value="InterPro"/>
</dbReference>